<keyword evidence="5" id="KW-0256">Endoplasmic reticulum</keyword>
<feature type="transmembrane region" description="Helical" evidence="10">
    <location>
        <begin position="36"/>
        <end position="57"/>
    </location>
</feature>
<comment type="similarity">
    <text evidence="2">Belongs to the sphingosine N-acyltransferase family.</text>
</comment>
<evidence type="ECO:0000256" key="2">
    <source>
        <dbReference type="ARBA" id="ARBA00009808"/>
    </source>
</evidence>
<feature type="transmembrane region" description="Helical" evidence="10">
    <location>
        <begin position="184"/>
        <end position="206"/>
    </location>
</feature>
<evidence type="ECO:0000256" key="5">
    <source>
        <dbReference type="ARBA" id="ARBA00022824"/>
    </source>
</evidence>
<feature type="transmembrane region" description="Helical" evidence="10">
    <location>
        <begin position="302"/>
        <end position="322"/>
    </location>
</feature>
<evidence type="ECO:0000256" key="1">
    <source>
        <dbReference type="ARBA" id="ARBA00004477"/>
    </source>
</evidence>
<dbReference type="PROSITE" id="PS50922">
    <property type="entry name" value="TLC"/>
    <property type="match status" value="1"/>
</dbReference>
<evidence type="ECO:0000256" key="7">
    <source>
        <dbReference type="ARBA" id="ARBA00023136"/>
    </source>
</evidence>
<protein>
    <submittedName>
        <fullName evidence="12">Sphingosine N-acyltransferase</fullName>
        <ecNumber evidence="12">2.3.1.24</ecNumber>
    </submittedName>
</protein>
<keyword evidence="6 10" id="KW-1133">Transmembrane helix</keyword>
<proteinExistence type="inferred from homology"/>
<feature type="transmembrane region" description="Helical" evidence="10">
    <location>
        <begin position="356"/>
        <end position="381"/>
    </location>
</feature>
<keyword evidence="13" id="KW-1185">Reference proteome</keyword>
<keyword evidence="8" id="KW-0325">Glycoprotein</keyword>
<evidence type="ECO:0000256" key="8">
    <source>
        <dbReference type="ARBA" id="ARBA00023180"/>
    </source>
</evidence>
<dbReference type="InterPro" id="IPR016439">
    <property type="entry name" value="Lag1/Lac1-like"/>
</dbReference>
<dbReference type="GO" id="GO:0046513">
    <property type="term" value="P:ceramide biosynthetic process"/>
    <property type="evidence" value="ECO:0007669"/>
    <property type="project" value="InterPro"/>
</dbReference>
<dbReference type="InterPro" id="IPR006634">
    <property type="entry name" value="TLC-dom"/>
</dbReference>
<organism evidence="12 13">
    <name type="scientific">Malassezia cuniculi</name>
    <dbReference type="NCBI Taxonomy" id="948313"/>
    <lineage>
        <taxon>Eukaryota</taxon>
        <taxon>Fungi</taxon>
        <taxon>Dikarya</taxon>
        <taxon>Basidiomycota</taxon>
        <taxon>Ustilaginomycotina</taxon>
        <taxon>Malasseziomycetes</taxon>
        <taxon>Malasseziales</taxon>
        <taxon>Malasseziaceae</taxon>
        <taxon>Malassezia</taxon>
    </lineage>
</organism>
<keyword evidence="4 9" id="KW-0812">Transmembrane</keyword>
<evidence type="ECO:0000256" key="9">
    <source>
        <dbReference type="PROSITE-ProRule" id="PRU00205"/>
    </source>
</evidence>
<gene>
    <name evidence="12" type="primary">LAG1</name>
    <name evidence="12" type="ORF">MCUN1_001535</name>
</gene>
<dbReference type="SMART" id="SM00724">
    <property type="entry name" value="TLC"/>
    <property type="match status" value="1"/>
</dbReference>
<dbReference type="PANTHER" id="PTHR12560:SF11">
    <property type="entry name" value="CERAMIDE SYNTHASE LAC1-RELATED"/>
    <property type="match status" value="1"/>
</dbReference>
<dbReference type="GO" id="GO:0050291">
    <property type="term" value="F:sphingosine N-acyltransferase activity"/>
    <property type="evidence" value="ECO:0007669"/>
    <property type="project" value="UniProtKB-EC"/>
</dbReference>
<evidence type="ECO:0000256" key="10">
    <source>
        <dbReference type="SAM" id="Phobius"/>
    </source>
</evidence>
<feature type="domain" description="TLC" evidence="11">
    <location>
        <begin position="172"/>
        <end position="391"/>
    </location>
</feature>
<evidence type="ECO:0000256" key="4">
    <source>
        <dbReference type="ARBA" id="ARBA00022692"/>
    </source>
</evidence>
<evidence type="ECO:0000256" key="6">
    <source>
        <dbReference type="ARBA" id="ARBA00022989"/>
    </source>
</evidence>
<evidence type="ECO:0000259" key="11">
    <source>
        <dbReference type="PROSITE" id="PS50922"/>
    </source>
</evidence>
<comment type="subcellular location">
    <subcellularLocation>
        <location evidence="1">Endoplasmic reticulum membrane</location>
        <topology evidence="1">Multi-pass membrane protein</topology>
    </subcellularLocation>
</comment>
<evidence type="ECO:0000256" key="3">
    <source>
        <dbReference type="ARBA" id="ARBA00022679"/>
    </source>
</evidence>
<dbReference type="GO" id="GO:0005789">
    <property type="term" value="C:endoplasmic reticulum membrane"/>
    <property type="evidence" value="ECO:0007669"/>
    <property type="project" value="UniProtKB-SubCell"/>
</dbReference>
<evidence type="ECO:0000313" key="13">
    <source>
        <dbReference type="Proteomes" id="UP001219933"/>
    </source>
</evidence>
<dbReference type="AlphaFoldDB" id="A0AAF0J6L8"/>
<dbReference type="Pfam" id="PF03798">
    <property type="entry name" value="TRAM_LAG1_CLN8"/>
    <property type="match status" value="1"/>
</dbReference>
<sequence>MGRRSNKDPPAAELRAHHARLMERHSFVSDVTTGRWLVAPVSALRLALLFVAAYVAWEYLAPVAWNPIRPFLFISYRLPATEVVIAESKRHMFGPKPTYSLDNPLLTAIRSFCHLVHFKLLPKEAPFLRYGKGWLDVCFIAYYVIVFSFLRQTLTLHVFRPLAQRLGIRSEAKLNRFAEQGYGLMYWGTTSLVGVYVMSFQDSWWYNFEHFWYQYPHWQMRRELKLYYLLQGSFWLQQAFVMLLRLERPRKDYYELVAHHLVTLWLIGWSYFINLNQIGTSVFVCMDIPDTFLALSKLLNYLDLNLAAATTYTLFMVIWSYFRIYLSARTLASVYFDYHKIPEYARTFFPSRGHWLVWWMQCHVFAPLLLLLLLNIFWYVIMWRVFANAIRGVYGDEREDGEFDDDEEPKKDK</sequence>
<dbReference type="Proteomes" id="UP001219933">
    <property type="component" value="Chromosome 2"/>
</dbReference>
<keyword evidence="12" id="KW-0012">Acyltransferase</keyword>
<name>A0AAF0J6L8_9BASI</name>
<evidence type="ECO:0000313" key="12">
    <source>
        <dbReference type="EMBL" id="WFD34694.1"/>
    </source>
</evidence>
<keyword evidence="7 9" id="KW-0472">Membrane</keyword>
<reference evidence="12" key="1">
    <citation type="submission" date="2023-03" db="EMBL/GenBank/DDBJ databases">
        <title>Mating type loci evolution in Malassezia.</title>
        <authorList>
            <person name="Coelho M.A."/>
        </authorList>
    </citation>
    <scope>NUCLEOTIDE SEQUENCE</scope>
    <source>
        <strain evidence="12">CBS 11721</strain>
    </source>
</reference>
<dbReference type="EMBL" id="CP119878">
    <property type="protein sequence ID" value="WFD34694.1"/>
    <property type="molecule type" value="Genomic_DNA"/>
</dbReference>
<feature type="transmembrane region" description="Helical" evidence="10">
    <location>
        <begin position="253"/>
        <end position="272"/>
    </location>
</feature>
<dbReference type="EC" id="2.3.1.24" evidence="12"/>
<dbReference type="PANTHER" id="PTHR12560">
    <property type="entry name" value="LONGEVITY ASSURANCE FACTOR 1 LAG1"/>
    <property type="match status" value="1"/>
</dbReference>
<accession>A0AAF0J6L8</accession>
<keyword evidence="3 12" id="KW-0808">Transferase</keyword>